<dbReference type="AlphaFoldDB" id="A0AAD1XGA7"/>
<proteinExistence type="predicted"/>
<dbReference type="EMBL" id="CAMPGE010012055">
    <property type="protein sequence ID" value="CAI2370841.1"/>
    <property type="molecule type" value="Genomic_DNA"/>
</dbReference>
<evidence type="ECO:0000313" key="2">
    <source>
        <dbReference type="Proteomes" id="UP001295684"/>
    </source>
</evidence>
<reference evidence="1" key="1">
    <citation type="submission" date="2023-07" db="EMBL/GenBank/DDBJ databases">
        <authorList>
            <consortium name="AG Swart"/>
            <person name="Singh M."/>
            <person name="Singh A."/>
            <person name="Seah K."/>
            <person name="Emmerich C."/>
        </authorList>
    </citation>
    <scope>NUCLEOTIDE SEQUENCE</scope>
    <source>
        <strain evidence="1">DP1</strain>
    </source>
</reference>
<gene>
    <name evidence="1" type="ORF">ECRASSUSDP1_LOCUS12160</name>
</gene>
<name>A0AAD1XGA7_EUPCR</name>
<evidence type="ECO:0000313" key="1">
    <source>
        <dbReference type="EMBL" id="CAI2370841.1"/>
    </source>
</evidence>
<dbReference type="Proteomes" id="UP001295684">
    <property type="component" value="Unassembled WGS sequence"/>
</dbReference>
<keyword evidence="2" id="KW-1185">Reference proteome</keyword>
<accession>A0AAD1XGA7</accession>
<sequence length="268" mass="31137">MGNKYSNLKWKLKGRICYYEYTLQQECSRADLHIARMIDYKLRNTTSSLTANGIFRGISSYDSISLSINYDLYLPYIRQMSHLSSRITEIECLSLSHLEVKHRKRANACISQIRVNKIKNAYIDAGCTAKVDFKWFQRSLCKLLSRTTEIVKLSGFKISHKDFCRILISCANTQWINFSGCIIEINSLEDLKTATLAIQELIFFETRIIQPIQDTEFHQILAHKLTKSQLSNALRRVSHTRRKRRHAGGFYPPKKTYSMGSINFVIYN</sequence>
<comment type="caution">
    <text evidence="1">The sequence shown here is derived from an EMBL/GenBank/DDBJ whole genome shotgun (WGS) entry which is preliminary data.</text>
</comment>
<organism evidence="1 2">
    <name type="scientific">Euplotes crassus</name>
    <dbReference type="NCBI Taxonomy" id="5936"/>
    <lineage>
        <taxon>Eukaryota</taxon>
        <taxon>Sar</taxon>
        <taxon>Alveolata</taxon>
        <taxon>Ciliophora</taxon>
        <taxon>Intramacronucleata</taxon>
        <taxon>Spirotrichea</taxon>
        <taxon>Hypotrichia</taxon>
        <taxon>Euplotida</taxon>
        <taxon>Euplotidae</taxon>
        <taxon>Moneuplotes</taxon>
    </lineage>
</organism>
<protein>
    <submittedName>
        <fullName evidence="1">Uncharacterized protein</fullName>
    </submittedName>
</protein>